<keyword evidence="2 5" id="KW-0717">Septation</keyword>
<evidence type="ECO:0000313" key="7">
    <source>
        <dbReference type="Proteomes" id="UP001183619"/>
    </source>
</evidence>
<sequence>MSLVNKTKRFFGLDSEAYAYDHDDAYYDDVPRYEGTAAYAPERSYEPAPSYSEYREERPVHHEASIVTVKIFQNNDAVKIGEPFRDGDAVVFDLSALPAEGAKGIIDFAAGLCYALRGHMVKLDGRIFAITPENSALEIEQLKHAANLY</sequence>
<dbReference type="EMBL" id="JAVDYF010000001">
    <property type="protein sequence ID" value="MDR7356130.1"/>
    <property type="molecule type" value="Genomic_DNA"/>
</dbReference>
<reference evidence="6 7" key="1">
    <citation type="submission" date="2023-07" db="EMBL/GenBank/DDBJ databases">
        <title>Sequencing the genomes of 1000 actinobacteria strains.</title>
        <authorList>
            <person name="Klenk H.-P."/>
        </authorList>
    </citation>
    <scope>NUCLEOTIDE SEQUENCE [LARGE SCALE GENOMIC DNA]</scope>
    <source>
        <strain evidence="6 7">DSM 44508</strain>
    </source>
</reference>
<dbReference type="Gene3D" id="3.30.110.150">
    <property type="entry name" value="SepF-like protein"/>
    <property type="match status" value="1"/>
</dbReference>
<name>A0ABU2BC08_9CORY</name>
<proteinExistence type="inferred from homology"/>
<evidence type="ECO:0000256" key="4">
    <source>
        <dbReference type="ARBA" id="ARBA00044936"/>
    </source>
</evidence>
<dbReference type="PANTHER" id="PTHR35798:SF1">
    <property type="entry name" value="CELL DIVISION PROTEIN SEPF"/>
    <property type="match status" value="1"/>
</dbReference>
<evidence type="ECO:0000256" key="3">
    <source>
        <dbReference type="ARBA" id="ARBA00023306"/>
    </source>
</evidence>
<keyword evidence="5" id="KW-0963">Cytoplasm</keyword>
<evidence type="ECO:0000256" key="2">
    <source>
        <dbReference type="ARBA" id="ARBA00023210"/>
    </source>
</evidence>
<comment type="caution">
    <text evidence="6">The sequence shown here is derived from an EMBL/GenBank/DDBJ whole genome shotgun (WGS) entry which is preliminary data.</text>
</comment>
<dbReference type="HAMAP" id="MF_01197">
    <property type="entry name" value="SepF"/>
    <property type="match status" value="1"/>
</dbReference>
<dbReference type="InterPro" id="IPR023052">
    <property type="entry name" value="Cell_div_SepF"/>
</dbReference>
<keyword evidence="1 5" id="KW-0132">Cell division</keyword>
<keyword evidence="7" id="KW-1185">Reference proteome</keyword>
<comment type="function">
    <text evidence="4 5">Cell division protein that is part of the divisome complex and is recruited early to the Z-ring. Probably stimulates Z-ring formation, perhaps through the cross-linking of FtsZ protofilaments. Its function overlaps with FtsA.</text>
</comment>
<comment type="similarity">
    <text evidence="5">Belongs to the SepF family.</text>
</comment>
<gene>
    <name evidence="5" type="primary">sepF</name>
    <name evidence="6" type="ORF">J2S37_002668</name>
</gene>
<dbReference type="InterPro" id="IPR007561">
    <property type="entry name" value="Cell_div_SepF/SepF-rel"/>
</dbReference>
<dbReference type="Proteomes" id="UP001183619">
    <property type="component" value="Unassembled WGS sequence"/>
</dbReference>
<comment type="subunit">
    <text evidence="5">Homodimer. Interacts with FtsZ.</text>
</comment>
<organism evidence="6 7">
    <name type="scientific">Corynebacterium felinum</name>
    <dbReference type="NCBI Taxonomy" id="131318"/>
    <lineage>
        <taxon>Bacteria</taxon>
        <taxon>Bacillati</taxon>
        <taxon>Actinomycetota</taxon>
        <taxon>Actinomycetes</taxon>
        <taxon>Mycobacteriales</taxon>
        <taxon>Corynebacteriaceae</taxon>
        <taxon>Corynebacterium</taxon>
    </lineage>
</organism>
<evidence type="ECO:0000256" key="5">
    <source>
        <dbReference type="HAMAP-Rule" id="MF_01197"/>
    </source>
</evidence>
<dbReference type="Pfam" id="PF04472">
    <property type="entry name" value="SepF"/>
    <property type="match status" value="1"/>
</dbReference>
<evidence type="ECO:0000313" key="6">
    <source>
        <dbReference type="EMBL" id="MDR7356130.1"/>
    </source>
</evidence>
<evidence type="ECO:0000256" key="1">
    <source>
        <dbReference type="ARBA" id="ARBA00022618"/>
    </source>
</evidence>
<keyword evidence="3 5" id="KW-0131">Cell cycle</keyword>
<dbReference type="PANTHER" id="PTHR35798">
    <property type="entry name" value="CELL DIVISION PROTEIN SEPF"/>
    <property type="match status" value="1"/>
</dbReference>
<accession>A0ABU2BC08</accession>
<dbReference type="InterPro" id="IPR038594">
    <property type="entry name" value="SepF-like_sf"/>
</dbReference>
<protein>
    <recommendedName>
        <fullName evidence="5">Cell division protein SepF</fullName>
    </recommendedName>
</protein>
<comment type="subcellular location">
    <subcellularLocation>
        <location evidence="5">Cytoplasm</location>
    </subcellularLocation>
    <text evidence="5">Localizes to the division site, in a FtsZ-dependent manner.</text>
</comment>
<dbReference type="RefSeq" id="WP_277104592.1">
    <property type="nucleotide sequence ID" value="NZ_BAAAJS010000056.1"/>
</dbReference>